<sequence>MTRSVFKTQSDLTSNLYQKRWILSVELAYWTLFSLILIHPDIPLLVSIAVLCGIPIGYYVFAFQAKNSPTAKLAVVPHWRKKDTVAIHLQHPSDAFNTETYRELPILLQDLANMNIRTVTLTSPMFGKNGQLRSLTRLKRSVSSVTTDISSSSFSIFKTPLAGIVLGVTKYMKKAPALKHTDLTTQYQLTLTLREQI</sequence>
<proteinExistence type="predicted"/>
<keyword evidence="1" id="KW-0472">Membrane</keyword>
<evidence type="ECO:0000313" key="2">
    <source>
        <dbReference type="EMBL" id="MCC3807656.1"/>
    </source>
</evidence>
<dbReference type="EMBL" id="JACVHL010000029">
    <property type="protein sequence ID" value="MCC3807656.1"/>
    <property type="molecule type" value="Genomic_DNA"/>
</dbReference>
<accession>A0A9Q3YJP6</accession>
<name>A0A9Q3YJP6_VIBPH</name>
<dbReference type="Proteomes" id="UP000726777">
    <property type="component" value="Unassembled WGS sequence"/>
</dbReference>
<protein>
    <submittedName>
        <fullName evidence="2">Uncharacterized protein</fullName>
    </submittedName>
</protein>
<feature type="transmembrane region" description="Helical" evidence="1">
    <location>
        <begin position="21"/>
        <end position="38"/>
    </location>
</feature>
<keyword evidence="1" id="KW-1133">Transmembrane helix</keyword>
<comment type="caution">
    <text evidence="2">The sequence shown here is derived from an EMBL/GenBank/DDBJ whole genome shotgun (WGS) entry which is preliminary data.</text>
</comment>
<evidence type="ECO:0000313" key="3">
    <source>
        <dbReference type="Proteomes" id="UP000726777"/>
    </source>
</evidence>
<feature type="transmembrane region" description="Helical" evidence="1">
    <location>
        <begin position="44"/>
        <end position="63"/>
    </location>
</feature>
<keyword evidence="1" id="KW-0812">Transmembrane</keyword>
<dbReference type="RefSeq" id="WP_208894707.1">
    <property type="nucleotide sequence ID" value="NZ_CP066164.1"/>
</dbReference>
<evidence type="ECO:0000256" key="1">
    <source>
        <dbReference type="SAM" id="Phobius"/>
    </source>
</evidence>
<gene>
    <name evidence="2" type="ORF">IB292_21790</name>
</gene>
<reference evidence="2" key="1">
    <citation type="submission" date="2020-09" db="EMBL/GenBank/DDBJ databases">
        <title>Genome sequence of Vibrio parahaemolyticus isolates.</title>
        <authorList>
            <person name="Hammerl J.A."/>
            <person name="Strauch E."/>
        </authorList>
    </citation>
    <scope>NUCLEOTIDE SEQUENCE</scope>
    <source>
        <strain evidence="2">17-VB00146</strain>
    </source>
</reference>
<dbReference type="AlphaFoldDB" id="A0A9Q3YJP6"/>
<organism evidence="2 3">
    <name type="scientific">Vibrio parahaemolyticus</name>
    <dbReference type="NCBI Taxonomy" id="670"/>
    <lineage>
        <taxon>Bacteria</taxon>
        <taxon>Pseudomonadati</taxon>
        <taxon>Pseudomonadota</taxon>
        <taxon>Gammaproteobacteria</taxon>
        <taxon>Vibrionales</taxon>
        <taxon>Vibrionaceae</taxon>
        <taxon>Vibrio</taxon>
    </lineage>
</organism>